<dbReference type="EMBL" id="UINC01143152">
    <property type="protein sequence ID" value="SVD31909.1"/>
    <property type="molecule type" value="Genomic_DNA"/>
</dbReference>
<reference evidence="1" key="1">
    <citation type="submission" date="2018-05" db="EMBL/GenBank/DDBJ databases">
        <authorList>
            <person name="Lanie J.A."/>
            <person name="Ng W.-L."/>
            <person name="Kazmierczak K.M."/>
            <person name="Andrzejewski T.M."/>
            <person name="Davidsen T.M."/>
            <person name="Wayne K.J."/>
            <person name="Tettelin H."/>
            <person name="Glass J.I."/>
            <person name="Rusch D."/>
            <person name="Podicherti R."/>
            <person name="Tsui H.-C.T."/>
            <person name="Winkler M.E."/>
        </authorList>
    </citation>
    <scope>NUCLEOTIDE SEQUENCE</scope>
</reference>
<gene>
    <name evidence="1" type="ORF">METZ01_LOCUS384763</name>
</gene>
<protein>
    <submittedName>
        <fullName evidence="1">Uncharacterized protein</fullName>
    </submittedName>
</protein>
<dbReference type="Gene3D" id="2.60.120.620">
    <property type="entry name" value="q2cbj1_9rhob like domain"/>
    <property type="match status" value="1"/>
</dbReference>
<name>A0A382UCA2_9ZZZZ</name>
<dbReference type="SUPFAM" id="SSF51197">
    <property type="entry name" value="Clavaminate synthase-like"/>
    <property type="match status" value="1"/>
</dbReference>
<feature type="non-terminal residue" evidence="1">
    <location>
        <position position="32"/>
    </location>
</feature>
<accession>A0A382UCA2</accession>
<proteinExistence type="predicted"/>
<dbReference type="AlphaFoldDB" id="A0A382UCA2"/>
<sequence>MLSKTQIEQFNDQGYLILKGAIDEIDIQRLEQ</sequence>
<evidence type="ECO:0000313" key="1">
    <source>
        <dbReference type="EMBL" id="SVD31909.1"/>
    </source>
</evidence>
<organism evidence="1">
    <name type="scientific">marine metagenome</name>
    <dbReference type="NCBI Taxonomy" id="408172"/>
    <lineage>
        <taxon>unclassified sequences</taxon>
        <taxon>metagenomes</taxon>
        <taxon>ecological metagenomes</taxon>
    </lineage>
</organism>